<dbReference type="InterPro" id="IPR057744">
    <property type="entry name" value="OTAase-like"/>
</dbReference>
<proteinExistence type="predicted"/>
<dbReference type="InterPro" id="IPR011059">
    <property type="entry name" value="Metal-dep_hydrolase_composite"/>
</dbReference>
<dbReference type="SUPFAM" id="SSF51338">
    <property type="entry name" value="Composite domain of metallo-dependent hydrolases"/>
    <property type="match status" value="1"/>
</dbReference>
<keyword evidence="2" id="KW-0378">Hydrolase</keyword>
<accession>A0A343TL57</accession>
<dbReference type="GeneID" id="37878556"/>
<organism evidence="2 3">
    <name type="scientific">Halalkaliarchaeum desulfuricum</name>
    <dbReference type="NCBI Taxonomy" id="2055893"/>
    <lineage>
        <taxon>Archaea</taxon>
        <taxon>Methanobacteriati</taxon>
        <taxon>Methanobacteriota</taxon>
        <taxon>Stenosarchaea group</taxon>
        <taxon>Halobacteria</taxon>
        <taxon>Halobacteriales</taxon>
        <taxon>Haloferacaceae</taxon>
        <taxon>Halalkaliarchaeum</taxon>
    </lineage>
</organism>
<dbReference type="GO" id="GO:0016810">
    <property type="term" value="F:hydrolase activity, acting on carbon-nitrogen (but not peptide) bonds"/>
    <property type="evidence" value="ECO:0007669"/>
    <property type="project" value="InterPro"/>
</dbReference>
<dbReference type="KEGG" id="hdf:AArcSl_2204"/>
<dbReference type="AlphaFoldDB" id="A0A343TL57"/>
<dbReference type="InterPro" id="IPR006680">
    <property type="entry name" value="Amidohydro-rel"/>
</dbReference>
<dbReference type="Proteomes" id="UP000263012">
    <property type="component" value="Chromosome"/>
</dbReference>
<dbReference type="PANTHER" id="PTHR43135:SF3">
    <property type="entry name" value="ALPHA-D-RIBOSE 1-METHYLPHOSPHONATE 5-TRIPHOSPHATE DIPHOSPHATASE"/>
    <property type="match status" value="1"/>
</dbReference>
<dbReference type="SUPFAM" id="SSF51556">
    <property type="entry name" value="Metallo-dependent hydrolases"/>
    <property type="match status" value="1"/>
</dbReference>
<evidence type="ECO:0000259" key="1">
    <source>
        <dbReference type="Pfam" id="PF01979"/>
    </source>
</evidence>
<feature type="domain" description="Amidohydrolase-related" evidence="1">
    <location>
        <begin position="52"/>
        <end position="383"/>
    </location>
</feature>
<evidence type="ECO:0000313" key="2">
    <source>
        <dbReference type="EMBL" id="AUX09829.1"/>
    </source>
</evidence>
<reference evidence="3" key="1">
    <citation type="submission" date="2017-11" db="EMBL/GenBank/DDBJ databases">
        <title>Phenotypic and genomic properties of facultatively anaerobic sulfur-reducing natronoarchaea from hypersaline soda lakes.</title>
        <authorList>
            <person name="Sorokin D.Y."/>
            <person name="Kublanov I.V."/>
            <person name="Roman P."/>
            <person name="Sinninghe Damste J.S."/>
            <person name="Golyshin P.N."/>
            <person name="Rojo D."/>
            <person name="Ciordia S."/>
            <person name="Mena M.D.C."/>
            <person name="Ferrer M."/>
            <person name="Messina E."/>
            <person name="Smedile F."/>
            <person name="La Spada G."/>
            <person name="La Cono V."/>
            <person name="Yakimov M.M."/>
        </authorList>
    </citation>
    <scope>NUCLEOTIDE SEQUENCE [LARGE SCALE GENOMIC DNA]</scope>
    <source>
        <strain evidence="3">AArc-Sl</strain>
    </source>
</reference>
<gene>
    <name evidence="2" type="ORF">AArcSl_2204</name>
</gene>
<dbReference type="RefSeq" id="WP_193588463.1">
    <property type="nucleotide sequence ID" value="NZ_CP025066.1"/>
</dbReference>
<dbReference type="Gene3D" id="3.20.20.140">
    <property type="entry name" value="Metal-dependent hydrolases"/>
    <property type="match status" value="1"/>
</dbReference>
<dbReference type="InterPro" id="IPR032466">
    <property type="entry name" value="Metal_Hydrolase"/>
</dbReference>
<name>A0A343TL57_9EURY</name>
<keyword evidence="3" id="KW-1185">Reference proteome</keyword>
<protein>
    <submittedName>
        <fullName evidence="2">Amidohydrolase</fullName>
    </submittedName>
</protein>
<dbReference type="EMBL" id="CP025066">
    <property type="protein sequence ID" value="AUX09829.1"/>
    <property type="molecule type" value="Genomic_DNA"/>
</dbReference>
<dbReference type="Gene3D" id="2.30.40.10">
    <property type="entry name" value="Urease, subunit C, domain 1"/>
    <property type="match status" value="1"/>
</dbReference>
<dbReference type="Pfam" id="PF01979">
    <property type="entry name" value="Amidohydro_1"/>
    <property type="match status" value="1"/>
</dbReference>
<dbReference type="OrthoDB" id="24954at2157"/>
<dbReference type="InterPro" id="IPR051781">
    <property type="entry name" value="Metallo-dep_Hydrolase"/>
</dbReference>
<dbReference type="CDD" id="cd01299">
    <property type="entry name" value="Met_dep_hydrolase_A"/>
    <property type="match status" value="1"/>
</dbReference>
<dbReference type="PANTHER" id="PTHR43135">
    <property type="entry name" value="ALPHA-D-RIBOSE 1-METHYLPHOSPHONATE 5-TRIPHOSPHATE DIPHOSPHATASE"/>
    <property type="match status" value="1"/>
</dbReference>
<evidence type="ECO:0000313" key="3">
    <source>
        <dbReference type="Proteomes" id="UP000263012"/>
    </source>
</evidence>
<sequence length="389" mass="40409">MHLLYGGHVADASGTRRADVAIEDGRISAIGTKDPALDEENAETVTDVSGGYIAPGLIDSHVHLPMDGRPDVEEYLDDTAYMASYRTAENLQTALSAGVTTARDLGSRDTLAIDAAAAVAEGTVDGPTVVPAGENVVMTGGHGYWFGREADGPAEVRKAVREQLKAGAEVIKCMATGGVLTSGARTGAPELTPDELEALVETASAKGVPTAAHAHGDRGIENAVQAGITSIEHGTFMSRGTAELMADRGTYWVPTASALRGIVEHGVESGIPGEAVEKAEKAAEAFGTAFENALSAGVRVAMGTDAGTPFNFFGDIPRELSYMVEYGMSPETTLEAATVNAAELLGLEDVGRVESGYRANLVVLEADPNADATAWQSPTEVYKSGSKVR</sequence>